<reference evidence="3" key="1">
    <citation type="journal article" date="2016" name="Proc. Natl. Acad. Sci. U.S.A.">
        <title>Comparative genomics of biotechnologically important yeasts.</title>
        <authorList>
            <person name="Riley R."/>
            <person name="Haridas S."/>
            <person name="Wolfe K.H."/>
            <person name="Lopes M.R."/>
            <person name="Hittinger C.T."/>
            <person name="Goeker M."/>
            <person name="Salamov A.A."/>
            <person name="Wisecaver J.H."/>
            <person name="Long T.M."/>
            <person name="Calvey C.H."/>
            <person name="Aerts A.L."/>
            <person name="Barry K.W."/>
            <person name="Choi C."/>
            <person name="Clum A."/>
            <person name="Coughlan A.Y."/>
            <person name="Deshpande S."/>
            <person name="Douglass A.P."/>
            <person name="Hanson S.J."/>
            <person name="Klenk H.-P."/>
            <person name="LaButti K.M."/>
            <person name="Lapidus A."/>
            <person name="Lindquist E.A."/>
            <person name="Lipzen A.M."/>
            <person name="Meier-Kolthoff J.P."/>
            <person name="Ohm R.A."/>
            <person name="Otillar R.P."/>
            <person name="Pangilinan J.L."/>
            <person name="Peng Y."/>
            <person name="Rokas A."/>
            <person name="Rosa C.A."/>
            <person name="Scheuner C."/>
            <person name="Sibirny A.A."/>
            <person name="Slot J.C."/>
            <person name="Stielow J.B."/>
            <person name="Sun H."/>
            <person name="Kurtzman C.P."/>
            <person name="Blackwell M."/>
            <person name="Grigoriev I.V."/>
            <person name="Jeffries T.W."/>
        </authorList>
    </citation>
    <scope>NUCLEOTIDE SEQUENCE [LARGE SCALE GENOMIC DNA]</scope>
    <source>
        <strain evidence="3">NRRL Y-1626</strain>
    </source>
</reference>
<dbReference type="Proteomes" id="UP000092321">
    <property type="component" value="Unassembled WGS sequence"/>
</dbReference>
<proteinExistence type="predicted"/>
<feature type="region of interest" description="Disordered" evidence="1">
    <location>
        <begin position="243"/>
        <end position="289"/>
    </location>
</feature>
<dbReference type="OrthoDB" id="3972313at2759"/>
<feature type="region of interest" description="Disordered" evidence="1">
    <location>
        <begin position="96"/>
        <end position="116"/>
    </location>
</feature>
<keyword evidence="3" id="KW-1185">Reference proteome</keyword>
<evidence type="ECO:0000313" key="3">
    <source>
        <dbReference type="Proteomes" id="UP000092321"/>
    </source>
</evidence>
<evidence type="ECO:0000313" key="2">
    <source>
        <dbReference type="EMBL" id="OBA27935.1"/>
    </source>
</evidence>
<dbReference type="AlphaFoldDB" id="A0A1B7TGZ5"/>
<protein>
    <submittedName>
        <fullName evidence="2">Uncharacterized protein</fullName>
    </submittedName>
</protein>
<accession>A0A1B7TGZ5</accession>
<dbReference type="EMBL" id="LXPE01000006">
    <property type="protein sequence ID" value="OBA27935.1"/>
    <property type="molecule type" value="Genomic_DNA"/>
</dbReference>
<gene>
    <name evidence="2" type="ORF">HANVADRAFT_52027</name>
</gene>
<feature type="region of interest" description="Disordered" evidence="1">
    <location>
        <begin position="1"/>
        <end position="22"/>
    </location>
</feature>
<sequence>MGKSNKKTNKPSKTTEDTVNIENLEEENEQSYKLNHLFTNVNPLTLLNLATESTSVPSKPSKKKLFVYDRDSYGRTNYYFTITSPDYLKQLFENEDETANETSDNDNDDSDESCEEERREQIETCLNFISSIERYIAQLVIDRMPWDENPLTGRNQEMHKHCLKNVDFKNDIPFCKLKNNPKNDSSANDYNSDGKSLLHQLRKRKSECDKLDLQVFFRDMFATKEMIKEQELSKNKNLKKQSIVPFDTTKSKDTKNDNNNNNIQKESQKNNSNDETKIKDTSSDDDDALFKDTNARKQEFLKKWSSMSKQQILHFIENYSLLSILVKEGGVSYKVTNEITNSHVGPNYTTNKDFKKSFKVIDRKITSSYKTLDGFMDFPKYVYKSKETFFGKYLLNSNPQELDWDIPQLLDMSFFTNSLITERNLLYSTVWANFMEGLINHYMESEIIPAVERDVCFQLLQPSLKLLYYLKKYDQVKKMKAEDDDEGMLPKVFEPCLKELDDLYMSKNREEQDKRLEKFVSFAEYYIEVYYIPALVMMILENVKNYNVNVINIIDGLGPLFYYIDGDEDKYEDDEEEEGDDNDDYYDDVDSRIDLNDEGVGEEEIRKEVEQYITTLIDKKKEELNNNSNNSIEELIENEKEEEQESSFSDFKLFTLCRIFLLSVENKWL</sequence>
<organism evidence="2 3">
    <name type="scientific">Hanseniaspora valbyensis NRRL Y-1626</name>
    <dbReference type="NCBI Taxonomy" id="766949"/>
    <lineage>
        <taxon>Eukaryota</taxon>
        <taxon>Fungi</taxon>
        <taxon>Dikarya</taxon>
        <taxon>Ascomycota</taxon>
        <taxon>Saccharomycotina</taxon>
        <taxon>Saccharomycetes</taxon>
        <taxon>Saccharomycodales</taxon>
        <taxon>Saccharomycodaceae</taxon>
        <taxon>Hanseniaspora</taxon>
    </lineage>
</organism>
<comment type="caution">
    <text evidence="2">The sequence shown here is derived from an EMBL/GenBank/DDBJ whole genome shotgun (WGS) entry which is preliminary data.</text>
</comment>
<feature type="compositionally biased region" description="Basic and acidic residues" evidence="1">
    <location>
        <begin position="266"/>
        <end position="289"/>
    </location>
</feature>
<evidence type="ECO:0000256" key="1">
    <source>
        <dbReference type="SAM" id="MobiDB-lite"/>
    </source>
</evidence>
<feature type="compositionally biased region" description="Basic residues" evidence="1">
    <location>
        <begin position="1"/>
        <end position="10"/>
    </location>
</feature>
<feature type="compositionally biased region" description="Acidic residues" evidence="1">
    <location>
        <begin position="96"/>
        <end position="115"/>
    </location>
</feature>
<name>A0A1B7TGZ5_9ASCO</name>